<accession>A0A1Y2T879</accession>
<dbReference type="EMBL" id="LWLV01000153">
    <property type="protein sequence ID" value="OTA41917.1"/>
    <property type="molecule type" value="Genomic_DNA"/>
</dbReference>
<comment type="caution">
    <text evidence="8">The sequence shown here is derived from an EMBL/GenBank/DDBJ whole genome shotgun (WGS) entry which is preliminary data.</text>
</comment>
<evidence type="ECO:0008006" key="10">
    <source>
        <dbReference type="Google" id="ProtNLM"/>
    </source>
</evidence>
<dbReference type="GO" id="GO:0007165">
    <property type="term" value="P:signal transduction"/>
    <property type="evidence" value="ECO:0007669"/>
    <property type="project" value="UniProtKB-KW"/>
</dbReference>
<evidence type="ECO:0000259" key="7">
    <source>
        <dbReference type="PROSITE" id="PS50885"/>
    </source>
</evidence>
<dbReference type="InterPro" id="IPR024478">
    <property type="entry name" value="HlyB_4HB_MCP"/>
</dbReference>
<evidence type="ECO:0000256" key="4">
    <source>
        <dbReference type="SAM" id="Coils"/>
    </source>
</evidence>
<keyword evidence="5" id="KW-0812">Transmembrane</keyword>
<feature type="coiled-coil region" evidence="4">
    <location>
        <begin position="589"/>
        <end position="616"/>
    </location>
</feature>
<dbReference type="OMA" id="ANIICRR"/>
<dbReference type="PROSITE" id="PS50111">
    <property type="entry name" value="CHEMOTAXIS_TRANSDUC_2"/>
    <property type="match status" value="1"/>
</dbReference>
<keyword evidence="5" id="KW-0472">Membrane</keyword>
<dbReference type="SUPFAM" id="SSF58104">
    <property type="entry name" value="Methyl-accepting chemotaxis protein (MCP) signaling domain"/>
    <property type="match status" value="2"/>
</dbReference>
<evidence type="ECO:0000256" key="1">
    <source>
        <dbReference type="ARBA" id="ARBA00023224"/>
    </source>
</evidence>
<evidence type="ECO:0000256" key="2">
    <source>
        <dbReference type="ARBA" id="ARBA00029447"/>
    </source>
</evidence>
<dbReference type="SMART" id="SM00283">
    <property type="entry name" value="MA"/>
    <property type="match status" value="1"/>
</dbReference>
<dbReference type="Pfam" id="PF00015">
    <property type="entry name" value="MCPsignal"/>
    <property type="match status" value="1"/>
</dbReference>
<feature type="domain" description="HAMP" evidence="7">
    <location>
        <begin position="208"/>
        <end position="261"/>
    </location>
</feature>
<dbReference type="Pfam" id="PF12729">
    <property type="entry name" value="4HB_MCP_1"/>
    <property type="match status" value="1"/>
</dbReference>
<reference evidence="9" key="1">
    <citation type="submission" date="2016-04" db="EMBL/GenBank/DDBJ databases">
        <authorList>
            <person name="Antunes L.P."/>
            <person name="Martins L.F."/>
            <person name="Pereira R.V."/>
            <person name="Thomas A.M."/>
            <person name="Barbosa D."/>
            <person name="Nascimento L."/>
            <person name="Silva G.M."/>
            <person name="Condomitti G.W."/>
            <person name="Digiampietri L.A."/>
            <person name="Lombardi K.C."/>
            <person name="Ramos P.L."/>
            <person name="Quaggio R.B."/>
            <person name="Oliveira J.C."/>
            <person name="Pascon R.C."/>
            <person name="Cruz J.B."/>
            <person name="Silva A.M."/>
            <person name="Setubal J.C."/>
        </authorList>
    </citation>
    <scope>NUCLEOTIDE SEQUENCE [LARGE SCALE GENOMIC DNA]</scope>
</reference>
<dbReference type="Gene3D" id="6.10.340.10">
    <property type="match status" value="1"/>
</dbReference>
<keyword evidence="5" id="KW-1133">Transmembrane helix</keyword>
<feature type="domain" description="Methyl-accepting transducer" evidence="6">
    <location>
        <begin position="308"/>
        <end position="544"/>
    </location>
</feature>
<evidence type="ECO:0000313" key="8">
    <source>
        <dbReference type="EMBL" id="OTA41917.1"/>
    </source>
</evidence>
<evidence type="ECO:0000256" key="5">
    <source>
        <dbReference type="SAM" id="Phobius"/>
    </source>
</evidence>
<name>A0A1Y2T879_SYMTR</name>
<dbReference type="PANTHER" id="PTHR32089:SF112">
    <property type="entry name" value="LYSOZYME-LIKE PROTEIN-RELATED"/>
    <property type="match status" value="1"/>
</dbReference>
<dbReference type="SMART" id="SM00304">
    <property type="entry name" value="HAMP"/>
    <property type="match status" value="1"/>
</dbReference>
<feature type="transmembrane region" description="Helical" evidence="5">
    <location>
        <begin position="180"/>
        <end position="205"/>
    </location>
</feature>
<protein>
    <recommendedName>
        <fullName evidence="10">Methyl-accepting chemotaxis protein</fullName>
    </recommendedName>
</protein>
<comment type="similarity">
    <text evidence="2">Belongs to the methyl-accepting chemotaxis (MCP) protein family.</text>
</comment>
<dbReference type="InterPro" id="IPR003660">
    <property type="entry name" value="HAMP_dom"/>
</dbReference>
<keyword evidence="4" id="KW-0175">Coiled coil</keyword>
<dbReference type="GO" id="GO:0016020">
    <property type="term" value="C:membrane"/>
    <property type="evidence" value="ECO:0007669"/>
    <property type="project" value="InterPro"/>
</dbReference>
<proteinExistence type="inferred from homology"/>
<dbReference type="InterPro" id="IPR004089">
    <property type="entry name" value="MCPsignal_dom"/>
</dbReference>
<keyword evidence="1 3" id="KW-0807">Transducer</keyword>
<dbReference type="CDD" id="cd06225">
    <property type="entry name" value="HAMP"/>
    <property type="match status" value="1"/>
</dbReference>
<dbReference type="Proteomes" id="UP000194267">
    <property type="component" value="Unassembled WGS sequence"/>
</dbReference>
<dbReference type="Pfam" id="PF00672">
    <property type="entry name" value="HAMP"/>
    <property type="match status" value="1"/>
</dbReference>
<gene>
    <name evidence="8" type="ORF">A6D92_02845</name>
</gene>
<organism evidence="8 9">
    <name type="scientific">Symbiobacterium thermophilum</name>
    <dbReference type="NCBI Taxonomy" id="2734"/>
    <lineage>
        <taxon>Bacteria</taxon>
        <taxon>Bacillati</taxon>
        <taxon>Bacillota</taxon>
        <taxon>Clostridia</taxon>
        <taxon>Eubacteriales</taxon>
        <taxon>Symbiobacteriaceae</taxon>
        <taxon>Symbiobacterium</taxon>
    </lineage>
</organism>
<evidence type="ECO:0000256" key="3">
    <source>
        <dbReference type="PROSITE-ProRule" id="PRU00284"/>
    </source>
</evidence>
<dbReference type="AlphaFoldDB" id="A0A1Y2T879"/>
<dbReference type="Gene3D" id="1.10.287.950">
    <property type="entry name" value="Methyl-accepting chemotaxis protein"/>
    <property type="match status" value="1"/>
</dbReference>
<dbReference type="PANTHER" id="PTHR32089">
    <property type="entry name" value="METHYL-ACCEPTING CHEMOTAXIS PROTEIN MCPB"/>
    <property type="match status" value="1"/>
</dbReference>
<dbReference type="PROSITE" id="PS50885">
    <property type="entry name" value="HAMP"/>
    <property type="match status" value="1"/>
</dbReference>
<evidence type="ECO:0000313" key="9">
    <source>
        <dbReference type="Proteomes" id="UP000194267"/>
    </source>
</evidence>
<evidence type="ECO:0000259" key="6">
    <source>
        <dbReference type="PROSITE" id="PS50111"/>
    </source>
</evidence>
<sequence length="622" mass="66023">MRRQVRSGIAWKLLASPLVLIALLIAVGFVSRLATQTLLRELEGIDRSYALAIGAQKLQADLLREATGIANYVLYADSRDIADYQAAGTRVPETLQQLLEIAEDETVRQQLLDIQEKHGAYTDAVDRIRNHLRSQRQSQAILLMQTEAVPTLREMTAAVDSLVESLTSGTSADLTGSRNLAGVLDVGVIAASFAAVVLGLAVALVMSRRLLRPIRNLSEAAAAIAAGNLSAQEVTVTSQDEVGNTIRAFNEMARNLHDVLQRVSRSAEAVRAASVELTGFARSSAEAAASTAEAIGHVASGASQQAHETSEVNITVGRLQEIIGSIAEGAARSAEDIRQATELLKHMTESLDQMAQRVWSTAERAAQAMEQARSGADVIERTLDEMVATDEVVAHAAGRMRELERLLGQIGTISETIMEIADQTNLLALNAAIEAARAGDHGRGFAVVADEVRKLAERSSTSAEEITTLIRNIQEGTAEAVAAMEAGTQRLAAGTKLAGEAGNSLAVILDAVHKAAADMDDVAVDVEKSKAMAGEVMATFQVVSETVRANNEATGELIAGAAQVTAAVDRIAQVSQENAAVAQEVASSVEAMNESAERVAEAAQRLAETAEEMREQVGRFRI</sequence>